<feature type="transmembrane region" description="Helical" evidence="2">
    <location>
        <begin position="111"/>
        <end position="136"/>
    </location>
</feature>
<feature type="transmembrane region" description="Helical" evidence="2">
    <location>
        <begin position="250"/>
        <end position="273"/>
    </location>
</feature>
<dbReference type="EMBL" id="BMKB01000001">
    <property type="protein sequence ID" value="GGA38354.1"/>
    <property type="molecule type" value="Genomic_DNA"/>
</dbReference>
<feature type="transmembrane region" description="Helical" evidence="2">
    <location>
        <begin position="27"/>
        <end position="53"/>
    </location>
</feature>
<keyword evidence="2" id="KW-0812">Transmembrane</keyword>
<name>A0A916R6V9_9HYPH</name>
<evidence type="ECO:0000256" key="1">
    <source>
        <dbReference type="SAM" id="Coils"/>
    </source>
</evidence>
<feature type="coiled-coil region" evidence="1">
    <location>
        <begin position="212"/>
        <end position="239"/>
    </location>
</feature>
<evidence type="ECO:0008006" key="5">
    <source>
        <dbReference type="Google" id="ProtNLM"/>
    </source>
</evidence>
<reference evidence="3 4" key="1">
    <citation type="journal article" date="2014" name="Int. J. Syst. Evol. Microbiol.">
        <title>Complete genome sequence of Corynebacterium casei LMG S-19264T (=DSM 44701T), isolated from a smear-ripened cheese.</title>
        <authorList>
            <consortium name="US DOE Joint Genome Institute (JGI-PGF)"/>
            <person name="Walter F."/>
            <person name="Albersmeier A."/>
            <person name="Kalinowski J."/>
            <person name="Ruckert C."/>
        </authorList>
    </citation>
    <scope>NUCLEOTIDE SEQUENCE [LARGE SCALE GENOMIC DNA]</scope>
    <source>
        <strain evidence="3 4">CGMCC 1.15896</strain>
    </source>
</reference>
<sequence>MAVEPHGGVAQNEAPTANEGSYVDWPAILGGAVAAAAISLVLMTFGSAIGFTLTDPLGGDGVPLFWLAIAIAIWVVWVQVSAFMVGGYLTGRMRRRHFDSNEHEVDVRDGIHGLLVWATGLVISAILAFGGIGFLAQGVGQATGAAIGAAVNGNGEGTNPFDYTIDMLFRTTQPNAENAEAARMEATRILVGGITGDGVSNDDRAYLASVVANRTELNQEQAEARVDDVIAQAETVQADILDAAEQARRIAILVAFLTAASLAVSAAGAYFAAGMGGSHRDKHMIVPFFNRPMR</sequence>
<dbReference type="AlphaFoldDB" id="A0A916R6V9"/>
<feature type="transmembrane region" description="Helical" evidence="2">
    <location>
        <begin position="65"/>
        <end position="90"/>
    </location>
</feature>
<keyword evidence="2" id="KW-0472">Membrane</keyword>
<accession>A0A916R6V9</accession>
<keyword evidence="2" id="KW-1133">Transmembrane helix</keyword>
<keyword evidence="4" id="KW-1185">Reference proteome</keyword>
<evidence type="ECO:0000313" key="4">
    <source>
        <dbReference type="Proteomes" id="UP000596977"/>
    </source>
</evidence>
<protein>
    <recommendedName>
        <fullName evidence="5">Mll5186 protein</fullName>
    </recommendedName>
</protein>
<dbReference type="RefSeq" id="WP_127073488.1">
    <property type="nucleotide sequence ID" value="NZ_BMKB01000001.1"/>
</dbReference>
<organism evidence="3 4">
    <name type="scientific">Pelagibacterium lentulum</name>
    <dbReference type="NCBI Taxonomy" id="2029865"/>
    <lineage>
        <taxon>Bacteria</taxon>
        <taxon>Pseudomonadati</taxon>
        <taxon>Pseudomonadota</taxon>
        <taxon>Alphaproteobacteria</taxon>
        <taxon>Hyphomicrobiales</taxon>
        <taxon>Devosiaceae</taxon>
        <taxon>Pelagibacterium</taxon>
    </lineage>
</organism>
<dbReference type="OrthoDB" id="7032238at2"/>
<gene>
    <name evidence="3" type="ORF">GCM10011499_04700</name>
</gene>
<keyword evidence="1" id="KW-0175">Coiled coil</keyword>
<proteinExistence type="predicted"/>
<dbReference type="Proteomes" id="UP000596977">
    <property type="component" value="Unassembled WGS sequence"/>
</dbReference>
<evidence type="ECO:0000256" key="2">
    <source>
        <dbReference type="SAM" id="Phobius"/>
    </source>
</evidence>
<comment type="caution">
    <text evidence="3">The sequence shown here is derived from an EMBL/GenBank/DDBJ whole genome shotgun (WGS) entry which is preliminary data.</text>
</comment>
<evidence type="ECO:0000313" key="3">
    <source>
        <dbReference type="EMBL" id="GGA38354.1"/>
    </source>
</evidence>